<evidence type="ECO:0000313" key="1">
    <source>
        <dbReference type="EMBL" id="CAB4160949.1"/>
    </source>
</evidence>
<proteinExistence type="predicted"/>
<sequence length="68" mass="7935">MSSANDTQVGGAHYKKFKIQTWDYIAQNEIPYLEGCAIKYLSRWRDKGGVEDLRKAQHYIQKLIEMQA</sequence>
<gene>
    <name evidence="1" type="ORF">UFOVP764_24</name>
</gene>
<dbReference type="EMBL" id="LR796711">
    <property type="protein sequence ID" value="CAB4160949.1"/>
    <property type="molecule type" value="Genomic_DNA"/>
</dbReference>
<reference evidence="1" key="1">
    <citation type="submission" date="2020-04" db="EMBL/GenBank/DDBJ databases">
        <authorList>
            <person name="Chiriac C."/>
            <person name="Salcher M."/>
            <person name="Ghai R."/>
            <person name="Kavagutti S V."/>
        </authorList>
    </citation>
    <scope>NUCLEOTIDE SEQUENCE</scope>
</reference>
<dbReference type="InterPro" id="IPR021739">
    <property type="entry name" value="SaV-like"/>
</dbReference>
<organism evidence="1">
    <name type="scientific">uncultured Caudovirales phage</name>
    <dbReference type="NCBI Taxonomy" id="2100421"/>
    <lineage>
        <taxon>Viruses</taxon>
        <taxon>Duplodnaviria</taxon>
        <taxon>Heunggongvirae</taxon>
        <taxon>Uroviricota</taxon>
        <taxon>Caudoviricetes</taxon>
        <taxon>Peduoviridae</taxon>
        <taxon>Maltschvirus</taxon>
        <taxon>Maltschvirus maltsch</taxon>
    </lineage>
</organism>
<accession>A0A6J5NNH1</accession>
<dbReference type="Pfam" id="PF11753">
    <property type="entry name" value="DUF3310"/>
    <property type="match status" value="1"/>
</dbReference>
<name>A0A6J5NNH1_9CAUD</name>
<protein>
    <submittedName>
        <fullName evidence="1">SaV-like</fullName>
    </submittedName>
</protein>